<dbReference type="SUPFAM" id="SSF103473">
    <property type="entry name" value="MFS general substrate transporter"/>
    <property type="match status" value="1"/>
</dbReference>
<feature type="transmembrane region" description="Helical" evidence="5">
    <location>
        <begin position="20"/>
        <end position="42"/>
    </location>
</feature>
<evidence type="ECO:0000259" key="6">
    <source>
        <dbReference type="PROSITE" id="PS50850"/>
    </source>
</evidence>
<dbReference type="RefSeq" id="WP_311559215.1">
    <property type="nucleotide sequence ID" value="NZ_JAVREJ010000020.1"/>
</dbReference>
<organism evidence="7 8">
    <name type="scientific">Pseudonocardia charpentierae</name>
    <dbReference type="NCBI Taxonomy" id="3075545"/>
    <lineage>
        <taxon>Bacteria</taxon>
        <taxon>Bacillati</taxon>
        <taxon>Actinomycetota</taxon>
        <taxon>Actinomycetes</taxon>
        <taxon>Pseudonocardiales</taxon>
        <taxon>Pseudonocardiaceae</taxon>
        <taxon>Pseudonocardia</taxon>
    </lineage>
</organism>
<evidence type="ECO:0000256" key="2">
    <source>
        <dbReference type="ARBA" id="ARBA00022692"/>
    </source>
</evidence>
<accession>A0ABU2NFH3</accession>
<dbReference type="InterPro" id="IPR052714">
    <property type="entry name" value="MFS_Exporter"/>
</dbReference>
<feature type="transmembrane region" description="Helical" evidence="5">
    <location>
        <begin position="81"/>
        <end position="98"/>
    </location>
</feature>
<gene>
    <name evidence="7" type="ORF">RM445_24610</name>
</gene>
<reference evidence="8" key="1">
    <citation type="submission" date="2023-07" db="EMBL/GenBank/DDBJ databases">
        <title>30 novel species of actinomycetes from the DSMZ collection.</title>
        <authorList>
            <person name="Nouioui I."/>
        </authorList>
    </citation>
    <scope>NUCLEOTIDE SEQUENCE [LARGE SCALE GENOMIC DNA]</scope>
    <source>
        <strain evidence="8">DSM 45834</strain>
    </source>
</reference>
<dbReference type="PROSITE" id="PS50850">
    <property type="entry name" value="MFS"/>
    <property type="match status" value="1"/>
</dbReference>
<sequence length="395" mass="39694">MSVKTVESSLWRLPAIRQLVLLTLLGFTGFAATLASLPWWAVHRGASPTAAGLVTTVMLGVTVVVQFLVPVVERRLGTGRTLAIGVFALGAPSPMYLVSTDLAPMLVVSAVRGIGFGVLTVLGASLTAVLAPPGRHGEAVGLYGLAIAAPNLLVVPGAVALAQNVAFWPVVVLATCPVLAVPSALAIGGGRRPRVAHEKAGHRQAALAAVLPSVVLLTITLAGGGVTTYLPIERPSGLLATLVLVLFGLTAALGRWRVGRLADRAGTRLLLPGTVALGVVGLAALAAGLWQGMNILLLAGAAVFGIAYGAVQNLTLVAAFARARGRGVSTVSAVWNAAFDTGTGIGAVVVGALAATGMGVPMALGVCAGLIAVCLPLAVMASSARHVPGGRDHQA</sequence>
<keyword evidence="3 5" id="KW-1133">Transmembrane helix</keyword>
<feature type="transmembrane region" description="Helical" evidence="5">
    <location>
        <begin position="360"/>
        <end position="381"/>
    </location>
</feature>
<dbReference type="InterPro" id="IPR020846">
    <property type="entry name" value="MFS_dom"/>
</dbReference>
<feature type="transmembrane region" description="Helical" evidence="5">
    <location>
        <begin position="167"/>
        <end position="187"/>
    </location>
</feature>
<evidence type="ECO:0000313" key="8">
    <source>
        <dbReference type="Proteomes" id="UP001183202"/>
    </source>
</evidence>
<evidence type="ECO:0000256" key="5">
    <source>
        <dbReference type="SAM" id="Phobius"/>
    </source>
</evidence>
<dbReference type="Pfam" id="PF07690">
    <property type="entry name" value="MFS_1"/>
    <property type="match status" value="1"/>
</dbReference>
<dbReference type="PANTHER" id="PTHR23531">
    <property type="entry name" value="QUINOLENE RESISTANCE PROTEIN NORA"/>
    <property type="match status" value="1"/>
</dbReference>
<feature type="transmembrane region" description="Helical" evidence="5">
    <location>
        <begin position="333"/>
        <end position="354"/>
    </location>
</feature>
<evidence type="ECO:0000256" key="1">
    <source>
        <dbReference type="ARBA" id="ARBA00004651"/>
    </source>
</evidence>
<feature type="transmembrane region" description="Helical" evidence="5">
    <location>
        <begin position="269"/>
        <end position="290"/>
    </location>
</feature>
<keyword evidence="4 5" id="KW-0472">Membrane</keyword>
<feature type="transmembrane region" description="Helical" evidence="5">
    <location>
        <begin position="207"/>
        <end position="232"/>
    </location>
</feature>
<dbReference type="PANTHER" id="PTHR23531:SF1">
    <property type="entry name" value="QUINOLENE RESISTANCE PROTEIN NORA"/>
    <property type="match status" value="1"/>
</dbReference>
<feature type="transmembrane region" description="Helical" evidence="5">
    <location>
        <begin position="142"/>
        <end position="161"/>
    </location>
</feature>
<comment type="caution">
    <text evidence="7">The sequence shown here is derived from an EMBL/GenBank/DDBJ whole genome shotgun (WGS) entry which is preliminary data.</text>
</comment>
<evidence type="ECO:0000256" key="4">
    <source>
        <dbReference type="ARBA" id="ARBA00023136"/>
    </source>
</evidence>
<keyword evidence="2 5" id="KW-0812">Transmembrane</keyword>
<comment type="subcellular location">
    <subcellularLocation>
        <location evidence="1">Cell membrane</location>
        <topology evidence="1">Multi-pass membrane protein</topology>
    </subcellularLocation>
</comment>
<keyword evidence="8" id="KW-1185">Reference proteome</keyword>
<name>A0ABU2NFH3_9PSEU</name>
<feature type="transmembrane region" description="Helical" evidence="5">
    <location>
        <begin position="48"/>
        <end position="69"/>
    </location>
</feature>
<feature type="transmembrane region" description="Helical" evidence="5">
    <location>
        <begin position="296"/>
        <end position="321"/>
    </location>
</feature>
<protein>
    <submittedName>
        <fullName evidence="7">MFS transporter</fullName>
    </submittedName>
</protein>
<evidence type="ECO:0000256" key="3">
    <source>
        <dbReference type="ARBA" id="ARBA00022989"/>
    </source>
</evidence>
<dbReference type="InterPro" id="IPR011701">
    <property type="entry name" value="MFS"/>
</dbReference>
<feature type="domain" description="Major facilitator superfamily (MFS) profile" evidence="6">
    <location>
        <begin position="201"/>
        <end position="395"/>
    </location>
</feature>
<dbReference type="Gene3D" id="1.20.1250.20">
    <property type="entry name" value="MFS general substrate transporter like domains"/>
    <property type="match status" value="2"/>
</dbReference>
<feature type="transmembrane region" description="Helical" evidence="5">
    <location>
        <begin position="110"/>
        <end position="130"/>
    </location>
</feature>
<feature type="transmembrane region" description="Helical" evidence="5">
    <location>
        <begin position="238"/>
        <end position="257"/>
    </location>
</feature>
<evidence type="ECO:0000313" key="7">
    <source>
        <dbReference type="EMBL" id="MDT0352710.1"/>
    </source>
</evidence>
<proteinExistence type="predicted"/>
<dbReference type="Proteomes" id="UP001183202">
    <property type="component" value="Unassembled WGS sequence"/>
</dbReference>
<dbReference type="EMBL" id="JAVREJ010000020">
    <property type="protein sequence ID" value="MDT0352710.1"/>
    <property type="molecule type" value="Genomic_DNA"/>
</dbReference>
<dbReference type="InterPro" id="IPR036259">
    <property type="entry name" value="MFS_trans_sf"/>
</dbReference>